<dbReference type="InterPro" id="IPR050727">
    <property type="entry name" value="GH43_arabinanases"/>
</dbReference>
<evidence type="ECO:0000313" key="2">
    <source>
        <dbReference type="EMBL" id="KAG4424316.1"/>
    </source>
</evidence>
<organism evidence="2 3">
    <name type="scientific">Cadophora malorum</name>
    <dbReference type="NCBI Taxonomy" id="108018"/>
    <lineage>
        <taxon>Eukaryota</taxon>
        <taxon>Fungi</taxon>
        <taxon>Dikarya</taxon>
        <taxon>Ascomycota</taxon>
        <taxon>Pezizomycotina</taxon>
        <taxon>Leotiomycetes</taxon>
        <taxon>Helotiales</taxon>
        <taxon>Ploettnerulaceae</taxon>
        <taxon>Cadophora</taxon>
    </lineage>
</organism>
<protein>
    <recommendedName>
        <fullName evidence="4">Glycoside hydrolase family 43 protein</fullName>
    </recommendedName>
</protein>
<dbReference type="InterPro" id="IPR023296">
    <property type="entry name" value="Glyco_hydro_beta-prop_sf"/>
</dbReference>
<feature type="signal peptide" evidence="1">
    <location>
        <begin position="1"/>
        <end position="19"/>
    </location>
</feature>
<keyword evidence="1" id="KW-0732">Signal</keyword>
<dbReference type="PANTHER" id="PTHR43301">
    <property type="entry name" value="ARABINAN ENDO-1,5-ALPHA-L-ARABINOSIDASE"/>
    <property type="match status" value="1"/>
</dbReference>
<feature type="chain" id="PRO_5034917688" description="Glycoside hydrolase family 43 protein" evidence="1">
    <location>
        <begin position="20"/>
        <end position="334"/>
    </location>
</feature>
<dbReference type="OrthoDB" id="19657at2759"/>
<sequence length="334" mass="36895">MLFFRLAPVLLSFFGIASAAPVAEDVAPEYAGYLISTFSDANPAVQFHLSVGNGPGEYEFSNGGQAVLNSTVGTGGVRDIFLTHNPERTEWFIIATDLDINAPGFSWDIVTRNGSRGLVVWKSSNLVDWSEPELVTVEAPDAGMAWAPSVVYDDATCQYFVFWASRLYSSSDTAHTGTASLDRIRYATTKDFRTFSAPQDYLAPPDTPVIDQEFQYLGTRGHYARFIKNETVLQVYQEITTDGLFGTWERVEGYVSSLSPTEGPASFKDNERTGTYYLLLDNYQEYIPFQTTDIEQAGSWTAAGFGSFPRGLKHGSITPLTKSEVDAFKARYPA</sequence>
<comment type="caution">
    <text evidence="2">The sequence shown here is derived from an EMBL/GenBank/DDBJ whole genome shotgun (WGS) entry which is preliminary data.</text>
</comment>
<proteinExistence type="predicted"/>
<reference evidence="2" key="1">
    <citation type="submission" date="2021-02" db="EMBL/GenBank/DDBJ databases">
        <title>Genome sequence Cadophora malorum strain M34.</title>
        <authorList>
            <person name="Stefanovic E."/>
            <person name="Vu D."/>
            <person name="Scully C."/>
            <person name="Dijksterhuis J."/>
            <person name="Roader J."/>
            <person name="Houbraken J."/>
        </authorList>
    </citation>
    <scope>NUCLEOTIDE SEQUENCE</scope>
    <source>
        <strain evidence="2">M34</strain>
    </source>
</reference>
<dbReference type="SUPFAM" id="SSF75005">
    <property type="entry name" value="Arabinanase/levansucrase/invertase"/>
    <property type="match status" value="1"/>
</dbReference>
<accession>A0A8H7WG64</accession>
<gene>
    <name evidence="2" type="ORF">IFR04_002557</name>
</gene>
<dbReference type="CDD" id="cd08983">
    <property type="entry name" value="GH43_Bt3655-like"/>
    <property type="match status" value="1"/>
</dbReference>
<evidence type="ECO:0008006" key="4">
    <source>
        <dbReference type="Google" id="ProtNLM"/>
    </source>
</evidence>
<dbReference type="Proteomes" id="UP000664132">
    <property type="component" value="Unassembled WGS sequence"/>
</dbReference>
<name>A0A8H7WG64_9HELO</name>
<dbReference type="PANTHER" id="PTHR43301:SF8">
    <property type="entry name" value="ARABINOSIDASE-RELATED"/>
    <property type="match status" value="1"/>
</dbReference>
<dbReference type="EMBL" id="JAFJYH010000022">
    <property type="protein sequence ID" value="KAG4424316.1"/>
    <property type="molecule type" value="Genomic_DNA"/>
</dbReference>
<dbReference type="AlphaFoldDB" id="A0A8H7WG64"/>
<dbReference type="Gene3D" id="2.115.10.20">
    <property type="entry name" value="Glycosyl hydrolase domain, family 43"/>
    <property type="match status" value="1"/>
</dbReference>
<evidence type="ECO:0000256" key="1">
    <source>
        <dbReference type="SAM" id="SignalP"/>
    </source>
</evidence>
<keyword evidence="3" id="KW-1185">Reference proteome</keyword>
<evidence type="ECO:0000313" key="3">
    <source>
        <dbReference type="Proteomes" id="UP000664132"/>
    </source>
</evidence>